<evidence type="ECO:0000259" key="33">
    <source>
        <dbReference type="PROSITE" id="PS50027"/>
    </source>
</evidence>
<feature type="domain" description="Laminin EGF-like" evidence="33">
    <location>
        <begin position="1703"/>
        <end position="1752"/>
    </location>
</feature>
<dbReference type="PROSITE" id="PS00022">
    <property type="entry name" value="EGF_1"/>
    <property type="match status" value="1"/>
</dbReference>
<feature type="disulfide bond" evidence="29">
    <location>
        <begin position="1960"/>
        <end position="1977"/>
    </location>
</feature>
<feature type="disulfide bond" evidence="29">
    <location>
        <begin position="1426"/>
        <end position="1438"/>
    </location>
</feature>
<evidence type="ECO:0000256" key="22">
    <source>
        <dbReference type="ARBA" id="ARBA00078827"/>
    </source>
</evidence>
<dbReference type="FunFam" id="2.10.25.10:FF:000209">
    <property type="entry name" value="Laminin subunit alpha 5"/>
    <property type="match status" value="1"/>
</dbReference>
<feature type="disulfide bond" evidence="29">
    <location>
        <begin position="363"/>
        <end position="380"/>
    </location>
</feature>
<feature type="domain" description="Laminin G" evidence="32">
    <location>
        <begin position="3615"/>
        <end position="3788"/>
    </location>
</feature>
<feature type="disulfide bond" evidence="29">
    <location>
        <begin position="1722"/>
        <end position="1731"/>
    </location>
</feature>
<feature type="disulfide bond" evidence="29">
    <location>
        <begin position="1847"/>
        <end position="1861"/>
    </location>
</feature>
<evidence type="ECO:0000256" key="7">
    <source>
        <dbReference type="ARBA" id="ARBA00022869"/>
    </source>
</evidence>
<dbReference type="GO" id="GO:0043259">
    <property type="term" value="C:laminin-10 complex"/>
    <property type="evidence" value="ECO:0007669"/>
    <property type="project" value="UniProtKB-ARBA"/>
</dbReference>
<dbReference type="FunFam" id="2.10.25.10:FF:000033">
    <property type="entry name" value="Laminin subunit alpha 2"/>
    <property type="match status" value="1"/>
</dbReference>
<dbReference type="FunFam" id="2.10.25.10:FF:000407">
    <property type="entry name" value="Laminin subunit alpha-3"/>
    <property type="match status" value="1"/>
</dbReference>
<dbReference type="SMART" id="SM00180">
    <property type="entry name" value="EGF_Lam"/>
    <property type="match status" value="22"/>
</dbReference>
<keyword evidence="5" id="KW-0732">Signal</keyword>
<dbReference type="InterPro" id="IPR001791">
    <property type="entry name" value="Laminin_G"/>
</dbReference>
<feature type="disulfide bond" evidence="29">
    <location>
        <begin position="407"/>
        <end position="419"/>
    </location>
</feature>
<feature type="domain" description="Laminin G" evidence="32">
    <location>
        <begin position="2569"/>
        <end position="2767"/>
    </location>
</feature>
<feature type="domain" description="Laminin EGF-like" evidence="33">
    <location>
        <begin position="1811"/>
        <end position="1863"/>
    </location>
</feature>
<feature type="disulfide bond" evidence="29">
    <location>
        <begin position="1835"/>
        <end position="1844"/>
    </location>
</feature>
<feature type="compositionally biased region" description="Basic and acidic residues" evidence="31">
    <location>
        <begin position="3187"/>
        <end position="3228"/>
    </location>
</feature>
<evidence type="ECO:0000259" key="34">
    <source>
        <dbReference type="PROSITE" id="PS51115"/>
    </source>
</evidence>
<dbReference type="FunFam" id="2.10.25.10:FF:000189">
    <property type="entry name" value="Laminin subunit alpha 2"/>
    <property type="match status" value="1"/>
</dbReference>
<dbReference type="GO" id="GO:0060541">
    <property type="term" value="P:respiratory system development"/>
    <property type="evidence" value="ECO:0007669"/>
    <property type="project" value="UniProtKB-ARBA"/>
</dbReference>
<dbReference type="PANTHER" id="PTHR10574:SF406">
    <property type="entry name" value="LAMININ SUBUNIT ALPHA 5"/>
    <property type="match status" value="1"/>
</dbReference>
<feature type="disulfide bond" evidence="29">
    <location>
        <begin position="1287"/>
        <end position="1299"/>
    </location>
</feature>
<dbReference type="InterPro" id="IPR002049">
    <property type="entry name" value="LE_dom"/>
</dbReference>
<dbReference type="GO" id="GO:0030054">
    <property type="term" value="C:cell junction"/>
    <property type="evidence" value="ECO:0007669"/>
    <property type="project" value="UniProtKB-ARBA"/>
</dbReference>
<dbReference type="SMART" id="SM00281">
    <property type="entry name" value="LamB"/>
    <property type="match status" value="1"/>
</dbReference>
<feature type="disulfide bond" evidence="29">
    <location>
        <begin position="382"/>
        <end position="391"/>
    </location>
</feature>
<feature type="domain" description="Laminin EGF-like" evidence="33">
    <location>
        <begin position="499"/>
        <end position="543"/>
    </location>
</feature>
<dbReference type="InterPro" id="IPR009254">
    <property type="entry name" value="Laminin_aI"/>
</dbReference>
<reference evidence="36" key="1">
    <citation type="journal article" date="2024" name="Gigascience">
        <title>Chromosome-level genome of the poultry shaft louse Menopon gallinae provides insight into the host-switching and adaptive evolution of parasitic lice.</title>
        <authorList>
            <person name="Xu Y."/>
            <person name="Ma L."/>
            <person name="Liu S."/>
            <person name="Liang Y."/>
            <person name="Liu Q."/>
            <person name="He Z."/>
            <person name="Tian L."/>
            <person name="Duan Y."/>
            <person name="Cai W."/>
            <person name="Li H."/>
            <person name="Song F."/>
        </authorList>
    </citation>
    <scope>NUCLEOTIDE SEQUENCE</scope>
    <source>
        <strain evidence="36">Cailab_2023a</strain>
    </source>
</reference>
<evidence type="ECO:0000256" key="16">
    <source>
        <dbReference type="ARBA" id="ARBA00072594"/>
    </source>
</evidence>
<dbReference type="CDD" id="cd02795">
    <property type="entry name" value="CBM6-CBM35-CBM36_like"/>
    <property type="match status" value="1"/>
</dbReference>
<dbReference type="GO" id="GO:0030334">
    <property type="term" value="P:regulation of cell migration"/>
    <property type="evidence" value="ECO:0007669"/>
    <property type="project" value="InterPro"/>
</dbReference>
<feature type="disulfide bond" evidence="29">
    <location>
        <begin position="474"/>
        <end position="483"/>
    </location>
</feature>
<dbReference type="FunFam" id="2.60.120.260:FF:000092">
    <property type="entry name" value="Laminin subunit alpha-3"/>
    <property type="match status" value="1"/>
</dbReference>
<feature type="compositionally biased region" description="Basic and acidic residues" evidence="31">
    <location>
        <begin position="3332"/>
        <end position="3364"/>
    </location>
</feature>
<dbReference type="PRINTS" id="PR00011">
    <property type="entry name" value="EGFLAMININ"/>
</dbReference>
<evidence type="ECO:0000256" key="2">
    <source>
        <dbReference type="ARBA" id="ARBA00022525"/>
    </source>
</evidence>
<comment type="subcellular location">
    <subcellularLocation>
        <location evidence="1">Secreted</location>
        <location evidence="1">Extracellular space</location>
        <location evidence="1">Extracellular matrix</location>
        <location evidence="1">Basement membrane</location>
    </subcellularLocation>
</comment>
<dbReference type="GO" id="GO:0031175">
    <property type="term" value="P:neuron projection development"/>
    <property type="evidence" value="ECO:0007669"/>
    <property type="project" value="UniProtKB-ARBA"/>
</dbReference>
<evidence type="ECO:0000256" key="15">
    <source>
        <dbReference type="ARBA" id="ARBA00071083"/>
    </source>
</evidence>
<dbReference type="PROSITE" id="PS50027">
    <property type="entry name" value="EGF_LAM_2"/>
    <property type="match status" value="15"/>
</dbReference>
<dbReference type="CDD" id="cd00110">
    <property type="entry name" value="LamG"/>
    <property type="match status" value="5"/>
</dbReference>
<keyword evidence="7" id="KW-0084">Basement membrane</keyword>
<dbReference type="PROSITE" id="PS50025">
    <property type="entry name" value="LAM_G_DOMAIN"/>
    <property type="match status" value="5"/>
</dbReference>
<dbReference type="InterPro" id="IPR050440">
    <property type="entry name" value="Laminin/Netrin_ECM"/>
</dbReference>
<keyword evidence="10 29" id="KW-1015">Disulfide bond</keyword>
<feature type="domain" description="Laminin EGF-like" evidence="33">
    <location>
        <begin position="1378"/>
        <end position="1425"/>
    </location>
</feature>
<feature type="region of interest" description="Disordered" evidence="31">
    <location>
        <begin position="3416"/>
        <end position="3587"/>
    </location>
</feature>
<evidence type="ECO:0000256" key="11">
    <source>
        <dbReference type="ARBA" id="ARBA00023180"/>
    </source>
</evidence>
<feature type="domain" description="Laminin EGF-like" evidence="33">
    <location>
        <begin position="1958"/>
        <end position="2005"/>
    </location>
</feature>
<dbReference type="Pfam" id="PF02210">
    <property type="entry name" value="Laminin_G_2"/>
    <property type="match status" value="3"/>
</dbReference>
<evidence type="ECO:0000256" key="14">
    <source>
        <dbReference type="ARBA" id="ARBA00065595"/>
    </source>
</evidence>
<dbReference type="FunFam" id="2.10.25.10:FF:000065">
    <property type="entry name" value="Laminin subunit beta 1"/>
    <property type="match status" value="1"/>
</dbReference>
<dbReference type="FunFam" id="2.10.25.10:FF:000051">
    <property type="entry name" value="Laminin subunit alpha 4"/>
    <property type="match status" value="1"/>
</dbReference>
<feature type="disulfide bond" evidence="29">
    <location>
        <begin position="1979"/>
        <end position="1988"/>
    </location>
</feature>
<feature type="disulfide bond" evidence="29">
    <location>
        <begin position="1308"/>
        <end position="1317"/>
    </location>
</feature>
<evidence type="ECO:0000313" key="36">
    <source>
        <dbReference type="EMBL" id="KAL0280199.1"/>
    </source>
</evidence>
<feature type="disulfide bond" evidence="29">
    <location>
        <begin position="455"/>
        <end position="472"/>
    </location>
</feature>
<organism evidence="36">
    <name type="scientific">Menopon gallinae</name>
    <name type="common">poultry shaft louse</name>
    <dbReference type="NCBI Taxonomy" id="328185"/>
    <lineage>
        <taxon>Eukaryota</taxon>
        <taxon>Metazoa</taxon>
        <taxon>Ecdysozoa</taxon>
        <taxon>Arthropoda</taxon>
        <taxon>Hexapoda</taxon>
        <taxon>Insecta</taxon>
        <taxon>Pterygota</taxon>
        <taxon>Neoptera</taxon>
        <taxon>Paraneoptera</taxon>
        <taxon>Psocodea</taxon>
        <taxon>Troctomorpha</taxon>
        <taxon>Phthiraptera</taxon>
        <taxon>Amblycera</taxon>
        <taxon>Menoponidae</taxon>
        <taxon>Menopon</taxon>
    </lineage>
</organism>
<dbReference type="Pfam" id="PF24973">
    <property type="entry name" value="EGF_LMN_ATRN"/>
    <property type="match status" value="1"/>
</dbReference>
<feature type="disulfide bond" evidence="29">
    <location>
        <begin position="1931"/>
        <end position="1940"/>
    </location>
</feature>
<feature type="domain" description="Laminin EGF-like" evidence="33">
    <location>
        <begin position="453"/>
        <end position="498"/>
    </location>
</feature>
<feature type="compositionally biased region" description="Basic and acidic residues" evidence="31">
    <location>
        <begin position="3451"/>
        <end position="3467"/>
    </location>
</feature>
<feature type="domain" description="Laminin EGF-like" evidence="33">
    <location>
        <begin position="407"/>
        <end position="452"/>
    </location>
</feature>
<evidence type="ECO:0000256" key="12">
    <source>
        <dbReference type="ARBA" id="ARBA00023292"/>
    </source>
</evidence>
<keyword evidence="6" id="KW-0677">Repeat</keyword>
<sequence>MHPASFAIDGAETWWQSPPLSRSMKLNEVNLTIDFGQAFHVAYVFIRMANSPRPGIWALEKSTDYGQTFTPWQYFADTPSDCEKFFGKESLQPITKDDSVICDTTNSKVVPLEGGEIVVSLLNNRPSSEDFFNSTVLQEWTKATNVRLRFIRTKTLLGHLMSVARQDPTVTRRYFYSIKDISIGGRCMCNGHADTCDNTDPSDPYKLVCRCQHNTCGDQCQTCCSGYQQKAWKQSKANELFVCEQCNCYGHSDTCEYSEEIDKQHLSIDINGQYLGGGVCLNCRHNTEGINCNRCQKGYYRPFGRPLNATDVCERCQCDVYYSTGNCAEGTGKCECRKEYQEPKCDSCSFGYFGYPDCKPCECFLNGTRGYHCEVKDGACPCKPNYFGKFCNSCAAGYYGFPNCLPCDCNSVGSLKDECSMETGECECKSNFGGRACDRCKPGYYNYPNCNFCSCDVRGTLEDVCNNRTGECLCKEGFGGERCDKCVPGYFGYPDCRPCNCSENGSAVKDCDVTGKCSCLYNFAGRVCDQCSPGFYQYPKCLPCDCDHHGSIGVSCDNDGKCKCKDNFATDKCNACKDGFYNFPACEDCNCDPAGIIAGFAGCGSVPPGELCQCKPRVQGRICNECRPLYWNLRPGNPEGCEDCDCHLPGVIGGITECDTQSGQCACKPGVEARRCDQCRDGYYGLDADDMFGCKDCGCDIGGSNSRYCEKITGQCSCHPRVTGRDCRQPIQAHYFPTLYSQLQFEAEDGYTPSGSPVRYDFSENVFPDYSWKGYAIFSRVQSEIIQEIFINKPSLYRMILRYVNPLNETVTGNIKIELDHAKESRQDFLVQLKPTNAPTLVTVAGPSGGIPSVLVMDPGQWLVSISTPKTIFLDYFVLLPAAFYEATVLQQRVESPCSVDNMNLCRHFSYPELNFDKVRAEEAYLPEDDQRTIMEIPREFYMDRNHLSHINSDNLPIVSTNQTLIRMDLGISKPGPYVLVVSYVTPVHEWKTSTIALDTAGSSLKNKGVVRLTPCPYFEICRQVSTDKLGRIALYNFDNEYVKLNLKANPEDDSVVAIHSVTAVPLEDWSLDYIRPKSVCIKKDDQCIQTTYPIAPDSTKIEFEQQLPDLTASQLPNEVFDNNTGLIYLSSTDAGMSVHGTVPTPGPYVFVVHYYQPSNPEFQTQVVIQQGQIYEAKLATPHCPGNAGCRAVITQPDGNSEFFLNDDFTLTFQKPENKSLWLDYVLAIPADRFTESVLEEEPLDQSSIFISQCANNNFDINVNTTGFCRDAVFSLTTNYYVGALKCECNYQGSLSFECEQFGGQCQCKENVIGRRCDMCKTGYFGFPNCRPCNCPSKALCHNETGECICPRRVTGEMCDQCEKNTYGYDPLIGCEECNCHPYGVQNYNLQCDLYNGMCQCKDNIRGRTCDRCKNGHYAFPDCLECVCDDRGTTQEICDQVTSNCHCKNNVYGLACDLCKEGTFHISAENPDGCTKCFCFGKTTRCSSSNLYRSQITSFEDYDYATVEATSAAVNIHMVSSEEPELDIKDKVVYFLLPKAYSGNKLTSYGGLLNYTMSFSSDPYGNSVPGADVILHGADMYLLYFSLYRPTDSLPFSGSLHILENNFQLTTGFRATREQLMQVLENLTAVYVRATFGEYRITPKLEQVSLDIATPNYYPDAEHALEVEQCQCPPNYQGLSCEECAPGFYRVQGGPYGGYCAPCQCNGHSDVCDPVTGKCLNCKHNTYGDYCESCSVGYHGNATNGSPFDCLICACPLPVPSNNFATSCEVSDDGERISCNCMPGYWGARCESCSAGYFGRPEVQGDTCKKCNCSGNINPDDPASCNSITGECMRCLNNTYGAACNLCAPGYHGDAVYLKDCRSCDCDKCGSISCESHTGQCICQDNVVGERCERCARDHYGFKNCQGCLPCECGIAAEGSDCHEDSGQCKCKSGTTGRTCDVCLPGFWNYTDEGCLPCECNIEYSVGLGCNVETGQCECLPGVIGDQCDQCPHRWVLIQDRGCFECNSCTHDLLDTTDYLKNLIDPVMAEFKAAAGGFFTTQRLRYINDTAVELLDDVTRLDPSSFNAKPVIRQLDSLESELRGIHGRAEFFRERGEASAKDGERVRVEAVDLEELVREAADKTGNAVLEIVNLAASLDSGSTQQIDSPIERGKDILTKIQSIALEPYLEKAEQELSNATRIRDKMSNFTVPVTKQAMELEKLRKKIEDFNEKMDDLQNNTAAAEEATKKAFMLNHMNKEAKLSSKVYTIRNMTKDADDILKEVEKLLKNSTVALQDAKDAAAELEKERKRGMEEKNRLNETLLRDAAELESLYEPVKNAQVHSEGLEEMAKKLDDKLKDTRKMSGQPVEAAKAFAGIADNITEAGENAEVARDLGGKALRTSDGLDNRTAESKQLSYDLLEEASQALNGIQSVLRPQLDKAKADVMDLEEKNKFAQDQDEMISQELKQISSESNLEPASNQAMDKSAAANNTAQKTLATIKPIVEKAPEEVKRVKQLPKDIGAISHDVVQAKNQLALVNSILPDVNILMNKVKDTQANLKDKTGDIDKQVERLKRQIAEARDLASRVKVGVNFEPNTFVEIKNPDDLAKQSLTTKISGYFKTDQPNGALVYVGNEMGTSRKLKRAQTDDFMSVEIENGHPAVVVDLGSGPQRINSDMNVTLGNWYQFVVERTGKHVKLTIVEESPDGKEIKHVNEEVIPGTASILNLDPEESKIFVGGHPENAKIQPAVKYSSFSGQIEDLQIGDTPISLWNFNDAENNKGALQRNKLVNLNPSTGYRFNGNGFAILDSRPYRMDIRSVVSLKFKTTAPDGLLFLVGRGKNFLSLELKDGKVVYQYNLGDGTAIFTTAETFNDNRWHVIEATRQDKEGVLKVDDVEKYKSASPGAGKILFISDHMFFGGYPGEHEFKTVTKTGFDGCIDDVLVDATSVDLSKHISAFGVTPGCPTQFHSIVAFKEGQSAYIKYANASADEQIDLGFRFRTTAKNGLMLMAATRDRSDPFSISLIDGELFVMSVGKILTSFGPRYDDGQWHALSVRHTKESLTLTVDDFDTFSLENAPTPPSFKYGNLYFGGVPPTYAITLGKTASTTPFVGCIGDATFNGHLINFANLTDFDGVLIGKCFANDSAPVVIPHGAPKIPTENDILTGKYPEPGKPGSTKDGKHTGKDGMGEKYPDGDHYPDRGMGGHYPDKDGAGGIHPDRGIDGKHPDRGGAGEIHPDRGHYPDRGMDGKQPGRGGTGEHYPGEPYPDGDHYPDRGMGGQYPDRGMYPDRGVDGKYPGRGDGGEMYPDREHYPDRGMDGKYPDRGAGEGHPDRGHYPDRGMYPGRGDGGEMYPDREHYPDRGTDGKYPDRGAGEMYPDREHYPDRGMGGRYPDRGEHYPGEPYPDREQYPDRGMGGMYPDRGTGESYPDREQYPDHGMGGKFPVRGGVGGEYPDRGTDEQYPDRGMGGGKYPDRGPGESYPDREHPDFGIGGRFPDRGMGEKYPDRGIGEQYPDRGMGERYPDAGGKDRESIGGAIPDRGIEEHPDRRGEKYPESGVPETDRDREDRTDTEGRKPKTDLETGLGEVPKEKDMHKPEKTTAKPPPAIVTPAPTPYGSCALPLNPASDPKASYLHNGYRFGTKNGSWVEYRTPPGRLKNRYEFTLEFKTYYAEGILFYVSDKRHVDFTALYIKDGRVFFGFDCGSGPALLATEDRYDDGQWHTVTFSRENTAGKLIIDKTTVVTGESVGGTKALNVILPIYVGGLDPEVADSARQRAQGVNQSFAGCVKNLQLTGATIGKPTFNRSVVPCSDHTEPGVFFSSSGGYIRAMDSFRVGTNIDIKMDIKPRFTSGVLLAVHGKKDYLVLQMVDGVIKFTVDNGKGPFTSAFKAKDEFFFCDGKWHSIHAVQAKNVVVLSVDSMSVDPGIGVPGSTITDTRNPLYLGGTGPKKIQRRGSITQHQYVGCMRNVLINDTPLKLTVQRAIGNVTVSACPTI</sequence>
<proteinExistence type="predicted"/>
<feature type="compositionally biased region" description="Basic and acidic residues" evidence="31">
    <location>
        <begin position="3519"/>
        <end position="3559"/>
    </location>
</feature>
<dbReference type="FunFam" id="2.10.25.10:FF:000083">
    <property type="entry name" value="Laminin subunit alpha"/>
    <property type="match status" value="1"/>
</dbReference>
<dbReference type="FunFam" id="2.10.25.10:FF:000188">
    <property type="entry name" value="Laminin subunit gamma 2"/>
    <property type="match status" value="1"/>
</dbReference>
<dbReference type="FunFam" id="2.60.120.200:FF:000160">
    <property type="entry name" value="Laminin subunit alpha-3"/>
    <property type="match status" value="1"/>
</dbReference>
<evidence type="ECO:0000256" key="9">
    <source>
        <dbReference type="ARBA" id="ARBA00023054"/>
    </source>
</evidence>
<dbReference type="Pfam" id="PF00052">
    <property type="entry name" value="Laminin_B"/>
    <property type="match status" value="1"/>
</dbReference>
<dbReference type="InterPro" id="IPR056863">
    <property type="entry name" value="LMN_ATRN_NET-like_EGF"/>
</dbReference>
<dbReference type="PROSITE" id="PS01248">
    <property type="entry name" value="EGF_LAM_1"/>
    <property type="match status" value="5"/>
</dbReference>
<feature type="domain" description="Laminin EGF-like" evidence="33">
    <location>
        <begin position="316"/>
        <end position="360"/>
    </location>
</feature>
<dbReference type="InterPro" id="IPR013320">
    <property type="entry name" value="ConA-like_dom_sf"/>
</dbReference>
<protein>
    <recommendedName>
        <fullName evidence="16">Laminin subunit alpha-1</fullName>
    </recommendedName>
    <alternativeName>
        <fullName evidence="24">Laminin A chain</fullName>
    </alternativeName>
    <alternativeName>
        <fullName evidence="20">Laminin B1 chain</fullName>
    </alternativeName>
    <alternativeName>
        <fullName evidence="15">Laminin subunit beta-1</fullName>
    </alternativeName>
    <alternativeName>
        <fullName evidence="22">Laminin-1 subunit alpha</fullName>
    </alternativeName>
    <alternativeName>
        <fullName evidence="18">Laminin-1 subunit beta</fullName>
    </alternativeName>
    <alternativeName>
        <fullName evidence="25">Laminin-10 subunit beta</fullName>
    </alternativeName>
    <alternativeName>
        <fullName evidence="19">Laminin-12 subunit beta</fullName>
    </alternativeName>
    <alternativeName>
        <fullName evidence="26">Laminin-2 subunit beta</fullName>
    </alternativeName>
    <alternativeName>
        <fullName evidence="23">Laminin-3 subunit alpha</fullName>
    </alternativeName>
    <alternativeName>
        <fullName evidence="21">Laminin-6 subunit beta</fullName>
    </alternativeName>
    <alternativeName>
        <fullName evidence="27">Laminin-8 subunit beta</fullName>
    </alternativeName>
    <alternativeName>
        <fullName evidence="17">S-laminin subunit alpha</fullName>
    </alternativeName>
</protein>
<keyword evidence="4" id="KW-0597">Phosphoprotein</keyword>
<evidence type="ECO:0000256" key="27">
    <source>
        <dbReference type="ARBA" id="ARBA00083813"/>
    </source>
</evidence>
<dbReference type="CDD" id="cd00055">
    <property type="entry name" value="EGF_Lam"/>
    <property type="match status" value="22"/>
</dbReference>
<evidence type="ECO:0000256" key="28">
    <source>
        <dbReference type="PROSITE-ProRule" id="PRU00122"/>
    </source>
</evidence>
<name>A0AAW2ID94_9NEOP</name>
<dbReference type="SUPFAM" id="SSF57196">
    <property type="entry name" value="EGF/Laminin"/>
    <property type="match status" value="21"/>
</dbReference>
<evidence type="ECO:0000256" key="1">
    <source>
        <dbReference type="ARBA" id="ARBA00004302"/>
    </source>
</evidence>
<dbReference type="PANTHER" id="PTHR10574">
    <property type="entry name" value="NETRIN/LAMININ-RELATED"/>
    <property type="match status" value="1"/>
</dbReference>
<dbReference type="GO" id="GO:0005102">
    <property type="term" value="F:signaling receptor binding"/>
    <property type="evidence" value="ECO:0007669"/>
    <property type="project" value="InterPro"/>
</dbReference>
<feature type="domain" description="Laminin EGF-like" evidence="33">
    <location>
        <begin position="644"/>
        <end position="696"/>
    </location>
</feature>
<keyword evidence="8" id="KW-0130">Cell adhesion</keyword>
<accession>A0AAW2ID94</accession>
<feature type="compositionally biased region" description="Basic and acidic residues" evidence="31">
    <location>
        <begin position="3474"/>
        <end position="3511"/>
    </location>
</feature>
<feature type="disulfide bond" evidence="28">
    <location>
        <begin position="3942"/>
        <end position="3969"/>
    </location>
</feature>
<evidence type="ECO:0000256" key="10">
    <source>
        <dbReference type="ARBA" id="ARBA00023157"/>
    </source>
</evidence>
<evidence type="ECO:0000256" key="8">
    <source>
        <dbReference type="ARBA" id="ARBA00022889"/>
    </source>
</evidence>
<dbReference type="FunFam" id="2.10.25.10:FF:000011">
    <property type="entry name" value="Cadherin EGF LAG seven-pass G-type receptor"/>
    <property type="match status" value="1"/>
</dbReference>
<keyword evidence="3" id="KW-0272">Extracellular matrix</keyword>
<evidence type="ECO:0000256" key="25">
    <source>
        <dbReference type="ARBA" id="ARBA00082919"/>
    </source>
</evidence>
<keyword evidence="2" id="KW-0964">Secreted</keyword>
<feature type="disulfide bond" evidence="29">
    <location>
        <begin position="336"/>
        <end position="345"/>
    </location>
</feature>
<feature type="disulfide bond" evidence="29">
    <location>
        <begin position="519"/>
        <end position="528"/>
    </location>
</feature>
<evidence type="ECO:0000256" key="26">
    <source>
        <dbReference type="ARBA" id="ARBA00083431"/>
    </source>
</evidence>
<dbReference type="InterPro" id="IPR008211">
    <property type="entry name" value="Laminin_N"/>
</dbReference>
<evidence type="ECO:0000256" key="3">
    <source>
        <dbReference type="ARBA" id="ARBA00022530"/>
    </source>
</evidence>
<dbReference type="GO" id="GO:0009888">
    <property type="term" value="P:tissue development"/>
    <property type="evidence" value="ECO:0007669"/>
    <property type="project" value="TreeGrafter"/>
</dbReference>
<dbReference type="GO" id="GO:0005606">
    <property type="term" value="C:laminin-1 complex"/>
    <property type="evidence" value="ECO:0007669"/>
    <property type="project" value="UniProtKB-ARBA"/>
</dbReference>
<gene>
    <name evidence="36" type="ORF">PYX00_001570</name>
</gene>
<dbReference type="Pfam" id="PF00053">
    <property type="entry name" value="EGF_laminin"/>
    <property type="match status" value="20"/>
</dbReference>
<dbReference type="Pfam" id="PF06009">
    <property type="entry name" value="Laminin_II"/>
    <property type="match status" value="1"/>
</dbReference>
<feature type="domain" description="Laminin G" evidence="32">
    <location>
        <begin position="3794"/>
        <end position="3969"/>
    </location>
</feature>
<dbReference type="Gene3D" id="2.60.120.260">
    <property type="entry name" value="Galactose-binding domain-like"/>
    <property type="match status" value="1"/>
</dbReference>
<feature type="disulfide bond" evidence="29">
    <location>
        <begin position="1289"/>
        <end position="1306"/>
    </location>
</feature>
<dbReference type="FunFam" id="2.10.25.10:FF:000454">
    <property type="entry name" value="Laminin subunit alpha 1"/>
    <property type="match status" value="1"/>
</dbReference>
<evidence type="ECO:0000256" key="23">
    <source>
        <dbReference type="ARBA" id="ARBA00079116"/>
    </source>
</evidence>
<keyword evidence="11" id="KW-0325">Glycoprotein</keyword>
<dbReference type="SUPFAM" id="SSF49899">
    <property type="entry name" value="Concanavalin A-like lectins/glucanases"/>
    <property type="match status" value="5"/>
</dbReference>
<dbReference type="GO" id="GO:0005737">
    <property type="term" value="C:cytoplasm"/>
    <property type="evidence" value="ECO:0007669"/>
    <property type="project" value="UniProtKB-ARBA"/>
</dbReference>
<feature type="domain" description="Laminin IV type A" evidence="34">
    <location>
        <begin position="1497"/>
        <end position="1669"/>
    </location>
</feature>
<dbReference type="FunFam" id="2.10.25.10:FF:000082">
    <property type="entry name" value="Laminin subunit alpha 1"/>
    <property type="match status" value="2"/>
</dbReference>
<feature type="disulfide bond" evidence="29">
    <location>
        <begin position="499"/>
        <end position="511"/>
    </location>
</feature>
<feature type="disulfide bond" evidence="29">
    <location>
        <begin position="1883"/>
        <end position="1892"/>
    </location>
</feature>
<feature type="coiled-coil region" evidence="30">
    <location>
        <begin position="2169"/>
        <end position="2344"/>
    </location>
</feature>
<feature type="disulfide bond" evidence="29">
    <location>
        <begin position="453"/>
        <end position="465"/>
    </location>
</feature>
<dbReference type="FunFam" id="2.10.25.10:FF:000069">
    <property type="entry name" value="Laminin subunit alpha 1"/>
    <property type="match status" value="1"/>
</dbReference>
<keyword evidence="12 29" id="KW-0424">Laminin EGF-like domain</keyword>
<feature type="disulfide bond" evidence="29">
    <location>
        <begin position="1447"/>
        <end position="1456"/>
    </location>
</feature>
<comment type="subunit">
    <text evidence="13">Laminin is a complex glycoprotein, consisting of three different polypeptide chains (alpha, beta, gamma), which are bound to each other by disulfide bonds into a cross-shaped molecule comprising one long and three short arms with globules at each end. Beta-1 is a subunit of laminin-1 (laminin-111 or EHS laminin), laminin-2 (laminin-211 or merosin), laminin-6 (laminin-311 or K-laminin), laminin-8 (laminin-411), laminin-10 (laminin-511) and laminin-12 (laminin-213). Interacts with ITGB1.</text>
</comment>
<evidence type="ECO:0000256" key="5">
    <source>
        <dbReference type="ARBA" id="ARBA00022729"/>
    </source>
</evidence>
<feature type="domain" description="Laminin EGF-like" evidence="33">
    <location>
        <begin position="1426"/>
        <end position="1476"/>
    </location>
</feature>
<feature type="domain" description="Laminin EGF-like" evidence="33">
    <location>
        <begin position="1864"/>
        <end position="1910"/>
    </location>
</feature>
<dbReference type="InterPro" id="IPR000034">
    <property type="entry name" value="Laminin_IV"/>
</dbReference>
<feature type="disulfide bond" evidence="29">
    <location>
        <begin position="667"/>
        <end position="676"/>
    </location>
</feature>
<feature type="domain" description="Laminin EGF-like" evidence="33">
    <location>
        <begin position="1287"/>
        <end position="1332"/>
    </location>
</feature>
<feature type="compositionally biased region" description="Basic and acidic residues" evidence="31">
    <location>
        <begin position="3566"/>
        <end position="3579"/>
    </location>
</feature>
<feature type="disulfide bond" evidence="29">
    <location>
        <begin position="1401"/>
        <end position="1410"/>
    </location>
</feature>
<dbReference type="PROSITE" id="PS51117">
    <property type="entry name" value="LAMININ_NTER"/>
    <property type="match status" value="1"/>
</dbReference>
<feature type="domain" description="Laminin EGF-like" evidence="33">
    <location>
        <begin position="361"/>
        <end position="406"/>
    </location>
</feature>
<dbReference type="EMBL" id="JARGDH010000001">
    <property type="protein sequence ID" value="KAL0280199.1"/>
    <property type="molecule type" value="Genomic_DNA"/>
</dbReference>
<comment type="caution">
    <text evidence="29">Lacks conserved residue(s) required for the propagation of feature annotation.</text>
</comment>
<dbReference type="Gene3D" id="2.10.25.10">
    <property type="entry name" value="Laminin"/>
    <property type="match status" value="21"/>
</dbReference>
<feature type="disulfide bond" evidence="29">
    <location>
        <begin position="428"/>
        <end position="437"/>
    </location>
</feature>
<feature type="disulfide bond" evidence="29">
    <location>
        <begin position="1428"/>
        <end position="1445"/>
    </location>
</feature>
<evidence type="ECO:0000259" key="32">
    <source>
        <dbReference type="PROSITE" id="PS50025"/>
    </source>
</evidence>
<evidence type="ECO:0000256" key="18">
    <source>
        <dbReference type="ARBA" id="ARBA00075282"/>
    </source>
</evidence>
<dbReference type="PROSITE" id="PS51115">
    <property type="entry name" value="LAMININ_IVA"/>
    <property type="match status" value="1"/>
</dbReference>
<feature type="disulfide bond" evidence="29">
    <location>
        <begin position="564"/>
        <end position="573"/>
    </location>
</feature>
<comment type="subunit">
    <text evidence="14">Laminin is a complex glycoprotein, consisting of three different polypeptide chains (alpha, beta, gamma), which are bound to each other by disulfide bonds into a cross-shaped molecule comprising one long and three short arms with globules at each end. Alpha-1 is a subunit of laminin-1 (laminin-111 or EHS laminin) and laminin-3 (laminin-121 or S-laminin).</text>
</comment>
<feature type="disulfide bond" evidence="29">
    <location>
        <begin position="409"/>
        <end position="426"/>
    </location>
</feature>
<dbReference type="Gene3D" id="2.60.120.200">
    <property type="match status" value="5"/>
</dbReference>
<feature type="region of interest" description="Disordered" evidence="31">
    <location>
        <begin position="3136"/>
        <end position="3366"/>
    </location>
</feature>
<dbReference type="SMART" id="SM00181">
    <property type="entry name" value="EGF"/>
    <property type="match status" value="11"/>
</dbReference>
<dbReference type="FunFam" id="2.10.25.10:FF:000090">
    <property type="entry name" value="laminin subunit alpha"/>
    <property type="match status" value="1"/>
</dbReference>
<feature type="disulfide bond" evidence="29">
    <location>
        <begin position="544"/>
        <end position="556"/>
    </location>
</feature>
<dbReference type="FunFam" id="2.10.25.10:FF:000388">
    <property type="entry name" value="Laminin subunit alpha"/>
    <property type="match status" value="1"/>
</dbReference>
<feature type="compositionally biased region" description="Basic and acidic residues" evidence="31">
    <location>
        <begin position="3266"/>
        <end position="3318"/>
    </location>
</feature>
<evidence type="ECO:0000256" key="30">
    <source>
        <dbReference type="SAM" id="Coils"/>
    </source>
</evidence>
<evidence type="ECO:0000256" key="24">
    <source>
        <dbReference type="ARBA" id="ARBA00082020"/>
    </source>
</evidence>
<evidence type="ECO:0000256" key="6">
    <source>
        <dbReference type="ARBA" id="ARBA00022737"/>
    </source>
</evidence>
<dbReference type="Pfam" id="PF06008">
    <property type="entry name" value="Laminin_I"/>
    <property type="match status" value="1"/>
</dbReference>
<feature type="domain" description="Laminin G" evidence="32">
    <location>
        <begin position="2951"/>
        <end position="3120"/>
    </location>
</feature>
<dbReference type="Pfam" id="PF00054">
    <property type="entry name" value="Laminin_G_1"/>
    <property type="match status" value="2"/>
</dbReference>
<dbReference type="GO" id="GO:0045995">
    <property type="term" value="P:regulation of embryonic development"/>
    <property type="evidence" value="ECO:0007669"/>
    <property type="project" value="InterPro"/>
</dbReference>
<evidence type="ECO:0000256" key="31">
    <source>
        <dbReference type="SAM" id="MobiDB-lite"/>
    </source>
</evidence>
<evidence type="ECO:0000256" key="17">
    <source>
        <dbReference type="ARBA" id="ARBA00075127"/>
    </source>
</evidence>
<evidence type="ECO:0000256" key="13">
    <source>
        <dbReference type="ARBA" id="ARBA00065312"/>
    </source>
</evidence>
<feature type="compositionally biased region" description="Basic and acidic residues" evidence="31">
    <location>
        <begin position="3432"/>
        <end position="3442"/>
    </location>
</feature>
<dbReference type="Pfam" id="PF00055">
    <property type="entry name" value="Laminin_N"/>
    <property type="match status" value="1"/>
</dbReference>
<dbReference type="InterPro" id="IPR000742">
    <property type="entry name" value="EGF"/>
</dbReference>
<feature type="domain" description="Laminin EGF-like" evidence="33">
    <location>
        <begin position="1911"/>
        <end position="1957"/>
    </location>
</feature>
<dbReference type="InterPro" id="IPR010307">
    <property type="entry name" value="Laminin_dom_II"/>
</dbReference>
<feature type="domain" description="Laminin N-terminal" evidence="35">
    <location>
        <begin position="1"/>
        <end position="186"/>
    </location>
</feature>
<comment type="caution">
    <text evidence="36">The sequence shown here is derived from an EMBL/GenBank/DDBJ whole genome shotgun (WGS) entry which is preliminary data.</text>
</comment>
<dbReference type="GO" id="GO:0030155">
    <property type="term" value="P:regulation of cell adhesion"/>
    <property type="evidence" value="ECO:0007669"/>
    <property type="project" value="InterPro"/>
</dbReference>
<dbReference type="SMART" id="SM00282">
    <property type="entry name" value="LamG"/>
    <property type="match status" value="5"/>
</dbReference>
<evidence type="ECO:0000256" key="29">
    <source>
        <dbReference type="PROSITE-ProRule" id="PRU00460"/>
    </source>
</evidence>
<evidence type="ECO:0000256" key="4">
    <source>
        <dbReference type="ARBA" id="ARBA00022553"/>
    </source>
</evidence>
<feature type="compositionally biased region" description="Basic and acidic residues" evidence="31">
    <location>
        <begin position="3156"/>
        <end position="3180"/>
    </location>
</feature>
<evidence type="ECO:0000259" key="35">
    <source>
        <dbReference type="PROSITE" id="PS51117"/>
    </source>
</evidence>
<dbReference type="GO" id="GO:0009887">
    <property type="term" value="P:animal organ morphogenesis"/>
    <property type="evidence" value="ECO:0007669"/>
    <property type="project" value="TreeGrafter"/>
</dbReference>
<evidence type="ECO:0000256" key="20">
    <source>
        <dbReference type="ARBA" id="ARBA00076920"/>
    </source>
</evidence>
<dbReference type="GO" id="GO:0034446">
    <property type="term" value="P:substrate adhesion-dependent cell spreading"/>
    <property type="evidence" value="ECO:0007669"/>
    <property type="project" value="UniProtKB-ARBA"/>
</dbReference>
<feature type="disulfide bond" evidence="28">
    <location>
        <begin position="3093"/>
        <end position="3120"/>
    </location>
</feature>
<evidence type="ECO:0000256" key="19">
    <source>
        <dbReference type="ARBA" id="ARBA00075415"/>
    </source>
</evidence>
<feature type="disulfide bond" evidence="29">
    <location>
        <begin position="361"/>
        <end position="373"/>
    </location>
</feature>
<evidence type="ECO:0000256" key="21">
    <source>
        <dbReference type="ARBA" id="ARBA00076958"/>
    </source>
</evidence>
<dbReference type="SMART" id="SM00136">
    <property type="entry name" value="LamNT"/>
    <property type="match status" value="1"/>
</dbReference>
<feature type="domain" description="Laminin G" evidence="32">
    <location>
        <begin position="2775"/>
        <end position="2944"/>
    </location>
</feature>
<feature type="disulfide bond" evidence="29">
    <location>
        <begin position="1958"/>
        <end position="1970"/>
    </location>
</feature>
<feature type="domain" description="Laminin EGF-like" evidence="33">
    <location>
        <begin position="544"/>
        <end position="588"/>
    </location>
</feature>
<keyword evidence="9 30" id="KW-0175">Coiled coil</keyword>